<accession>B9FCU4</accession>
<dbReference type="Pfam" id="PF08263">
    <property type="entry name" value="LRRNT_2"/>
    <property type="match status" value="1"/>
</dbReference>
<dbReference type="InterPro" id="IPR051502">
    <property type="entry name" value="RLP_Defense_Trigger"/>
</dbReference>
<dbReference type="GO" id="GO:0009742">
    <property type="term" value="P:brassinosteroid mediated signaling pathway"/>
    <property type="evidence" value="ECO:0007669"/>
    <property type="project" value="UniProtKB-KW"/>
</dbReference>
<keyword evidence="9 20" id="KW-0812">Transmembrane</keyword>
<keyword evidence="17" id="KW-0325">Glycoprotein</keyword>
<dbReference type="KEGG" id="osa:4337209"/>
<dbReference type="SUPFAM" id="SSF52047">
    <property type="entry name" value="RNI-like"/>
    <property type="match status" value="1"/>
</dbReference>
<evidence type="ECO:0000256" key="14">
    <source>
        <dbReference type="ARBA" id="ARBA00022840"/>
    </source>
</evidence>
<keyword evidence="12" id="KW-0547">Nucleotide-binding</keyword>
<keyword evidence="10 21" id="KW-0732">Signal</keyword>
<dbReference type="SMART" id="SM00369">
    <property type="entry name" value="LRR_TYP"/>
    <property type="match status" value="7"/>
</dbReference>
<dbReference type="GO" id="GO:0004674">
    <property type="term" value="F:protein serine/threonine kinase activity"/>
    <property type="evidence" value="ECO:0007669"/>
    <property type="project" value="UniProtKB-KW"/>
</dbReference>
<gene>
    <name evidence="24" type="ORF">OsJ_16412</name>
</gene>
<proteinExistence type="inferred from homology"/>
<sequence length="865" mass="95301">MSCSFPWGSFCFFLVVLCLPDSNISTSSHGCFVEERTALMDIGSSLTRSNGTAPRSWGRGDDCCLWERVNCSNITGRVSHLYFSNLYDSNEVLDALGHSFWRFDTTVFSSFPELQFLDLSMNNATFQSWDGLLGLTKLRYLKLNNNCLNGTIPASIGKLVSLEVLHLQFTGVGGVLPSSVFESLRNLRELDLSSNRLNGSIPSSLFSLPRLEHLSLSQNLFEGSIPVTLSSNITSALKTFNFSMNNLSGEFSFFWLRNLTKLQKIDVSGNANLVVAVNFPSWSPSFQLKVLVLSGCNLDKNIVREPIFLRTQHQLEVLDLSNNSLSGSMPNWLFTEQATLVYLNLGNNSLTGSLGPIWYPQMNLQAISLPMNRISGHLPANISSVFPNMSFLDVSSNTISGEIPSSLCNITRMEYLDLSNNSLSGELPNCLLTEYPILTTLKVSNNKLGGPIFGGTNHLSIKHALYLDGNKFEGTLPRYLTADFDAHGTLDLHDNNLSGKLDFSQWNLSTLCTLSLAGNSLIGEIHPSICNLTRIMLLDLSHNNLSGAIPNCMTALELDFFIVSHNSLSGHIVPFSFFNSSTVMALDLSHNQFNGNIEWVQYLGESKYLSLGSNKFEGQISPSLCQLQSLRILDFSHNSLSGPLPSCIGNLSFGQNPVGIPLWSLICENHFRYPIFDYIGCYEERGFSFRTKGNIYIYKHNFINWMSGIDLSANMLSGQIPRELGNLGHIKALNLSYNFFAGPIPATFASMSSVESLDLSHNKLSGAIPWQLTRLSSLSVFSVMYNNLSGCIPNSGQFGSFDMDSYQGNNLLHPASEGSECAPSSGHSLPDDGDGKGNDPILYAVTAASFVVTFWITFAFTSFRM</sequence>
<name>B9FCU4_ORYSJ</name>
<comment type="similarity">
    <text evidence="2">Belongs to the RLP family.</text>
</comment>
<keyword evidence="4" id="KW-1003">Cell membrane</keyword>
<keyword evidence="7" id="KW-1070">Brassinosteroid signaling pathway</keyword>
<dbReference type="InterPro" id="IPR003591">
    <property type="entry name" value="Leu-rich_rpt_typical-subtyp"/>
</dbReference>
<keyword evidence="15 20" id="KW-1133">Transmembrane helix</keyword>
<organism evidence="24">
    <name type="scientific">Oryza sativa subsp. japonica</name>
    <name type="common">Rice</name>
    <dbReference type="NCBI Taxonomy" id="39947"/>
    <lineage>
        <taxon>Eukaryota</taxon>
        <taxon>Viridiplantae</taxon>
        <taxon>Streptophyta</taxon>
        <taxon>Embryophyta</taxon>
        <taxon>Tracheophyta</taxon>
        <taxon>Spermatophyta</taxon>
        <taxon>Magnoliopsida</taxon>
        <taxon>Liliopsida</taxon>
        <taxon>Poales</taxon>
        <taxon>Poaceae</taxon>
        <taxon>BOP clade</taxon>
        <taxon>Oryzoideae</taxon>
        <taxon>Oryzeae</taxon>
        <taxon>Oryzinae</taxon>
        <taxon>Oryza</taxon>
        <taxon>Oryza sativa</taxon>
    </lineage>
</organism>
<evidence type="ECO:0000256" key="4">
    <source>
        <dbReference type="ARBA" id="ARBA00022475"/>
    </source>
</evidence>
<reference evidence="24" key="1">
    <citation type="journal article" date="2005" name="PLoS Biol.">
        <title>The genomes of Oryza sativa: a history of duplications.</title>
        <authorList>
            <person name="Yu J."/>
            <person name="Wang J."/>
            <person name="Lin W."/>
            <person name="Li S."/>
            <person name="Li H."/>
            <person name="Zhou J."/>
            <person name="Ni P."/>
            <person name="Dong W."/>
            <person name="Hu S."/>
            <person name="Zeng C."/>
            <person name="Zhang J."/>
            <person name="Zhang Y."/>
            <person name="Li R."/>
            <person name="Xu Z."/>
            <person name="Li S."/>
            <person name="Li X."/>
            <person name="Zheng H."/>
            <person name="Cong L."/>
            <person name="Lin L."/>
            <person name="Yin J."/>
            <person name="Geng J."/>
            <person name="Li G."/>
            <person name="Shi J."/>
            <person name="Liu J."/>
            <person name="Lv H."/>
            <person name="Li J."/>
            <person name="Wang J."/>
            <person name="Deng Y."/>
            <person name="Ran L."/>
            <person name="Shi X."/>
            <person name="Wang X."/>
            <person name="Wu Q."/>
            <person name="Li C."/>
            <person name="Ren X."/>
            <person name="Wang J."/>
            <person name="Wang X."/>
            <person name="Li D."/>
            <person name="Liu D."/>
            <person name="Zhang X."/>
            <person name="Ji Z."/>
            <person name="Zhao W."/>
            <person name="Sun Y."/>
            <person name="Zhang Z."/>
            <person name="Bao J."/>
            <person name="Han Y."/>
            <person name="Dong L."/>
            <person name="Ji J."/>
            <person name="Chen P."/>
            <person name="Wu S."/>
            <person name="Liu J."/>
            <person name="Xiao Y."/>
            <person name="Bu D."/>
            <person name="Tan J."/>
            <person name="Yang L."/>
            <person name="Ye C."/>
            <person name="Zhang J."/>
            <person name="Xu J."/>
            <person name="Zhou Y."/>
            <person name="Yu Y."/>
            <person name="Zhang B."/>
            <person name="Zhuang S."/>
            <person name="Wei H."/>
            <person name="Liu B."/>
            <person name="Lei M."/>
            <person name="Yu H."/>
            <person name="Li Y."/>
            <person name="Xu H."/>
            <person name="Wei S."/>
            <person name="He X."/>
            <person name="Fang L."/>
            <person name="Zhang Z."/>
            <person name="Zhang Y."/>
            <person name="Huang X."/>
            <person name="Su Z."/>
            <person name="Tong W."/>
            <person name="Li J."/>
            <person name="Tong Z."/>
            <person name="Li S."/>
            <person name="Ye J."/>
            <person name="Wang L."/>
            <person name="Fang L."/>
            <person name="Lei T."/>
            <person name="Chen C."/>
            <person name="Chen H."/>
            <person name="Xu Z."/>
            <person name="Li H."/>
            <person name="Huang H."/>
            <person name="Zhang F."/>
            <person name="Xu H."/>
            <person name="Li N."/>
            <person name="Zhao C."/>
            <person name="Li S."/>
            <person name="Dong L."/>
            <person name="Huang Y."/>
            <person name="Li L."/>
            <person name="Xi Y."/>
            <person name="Qi Q."/>
            <person name="Li W."/>
            <person name="Zhang B."/>
            <person name="Hu W."/>
            <person name="Zhang Y."/>
            <person name="Tian X."/>
            <person name="Jiao Y."/>
            <person name="Liang X."/>
            <person name="Jin J."/>
            <person name="Gao L."/>
            <person name="Zheng W."/>
            <person name="Hao B."/>
            <person name="Liu S."/>
            <person name="Wang W."/>
            <person name="Yuan L."/>
            <person name="Cao M."/>
            <person name="McDermott J."/>
            <person name="Samudrala R."/>
            <person name="Wang J."/>
            <person name="Wong G.K."/>
            <person name="Yang H."/>
        </authorList>
    </citation>
    <scope>NUCLEOTIDE SEQUENCE [LARGE SCALE GENOMIC DNA]</scope>
</reference>
<dbReference type="Pfam" id="PF23598">
    <property type="entry name" value="LRR_14"/>
    <property type="match status" value="1"/>
</dbReference>
<keyword evidence="8" id="KW-0808">Transferase</keyword>
<evidence type="ECO:0000256" key="10">
    <source>
        <dbReference type="ARBA" id="ARBA00022729"/>
    </source>
</evidence>
<dbReference type="EC" id="2.7.11.1" evidence="3"/>
<dbReference type="AlphaFoldDB" id="B9FCU4"/>
<evidence type="ECO:0000256" key="18">
    <source>
        <dbReference type="ARBA" id="ARBA00047899"/>
    </source>
</evidence>
<dbReference type="PANTHER" id="PTHR48062">
    <property type="entry name" value="RECEPTOR-LIKE PROTEIN 14"/>
    <property type="match status" value="1"/>
</dbReference>
<evidence type="ECO:0000256" key="15">
    <source>
        <dbReference type="ARBA" id="ARBA00022989"/>
    </source>
</evidence>
<dbReference type="InterPro" id="IPR032675">
    <property type="entry name" value="LRR_dom_sf"/>
</dbReference>
<feature type="signal peptide" evidence="21">
    <location>
        <begin position="1"/>
        <end position="18"/>
    </location>
</feature>
<dbReference type="Proteomes" id="UP000007752">
    <property type="component" value="Chromosome 4"/>
</dbReference>
<dbReference type="InterPro" id="IPR001611">
    <property type="entry name" value="Leu-rich_rpt"/>
</dbReference>
<keyword evidence="14" id="KW-0067">ATP-binding</keyword>
<feature type="domain" description="Disease resistance R13L4/SHOC-2-like LRR" evidence="23">
    <location>
        <begin position="107"/>
        <end position="297"/>
    </location>
</feature>
<comment type="catalytic activity">
    <reaction evidence="19">
        <text>L-seryl-[protein] + ATP = O-phospho-L-seryl-[protein] + ADP + H(+)</text>
        <dbReference type="Rhea" id="RHEA:17989"/>
        <dbReference type="Rhea" id="RHEA-COMP:9863"/>
        <dbReference type="Rhea" id="RHEA-COMP:11604"/>
        <dbReference type="ChEBI" id="CHEBI:15378"/>
        <dbReference type="ChEBI" id="CHEBI:29999"/>
        <dbReference type="ChEBI" id="CHEBI:30616"/>
        <dbReference type="ChEBI" id="CHEBI:83421"/>
        <dbReference type="ChEBI" id="CHEBI:456216"/>
        <dbReference type="EC" id="2.7.11.1"/>
    </reaction>
</comment>
<feature type="chain" id="PRO_5002881421" description="non-specific serine/threonine protein kinase" evidence="21">
    <location>
        <begin position="19"/>
        <end position="865"/>
    </location>
</feature>
<keyword evidence="13" id="KW-0418">Kinase</keyword>
<reference evidence="24" key="2">
    <citation type="submission" date="2008-12" db="EMBL/GenBank/DDBJ databases">
        <title>Improved gene annotation of the rice (Oryza sativa) genomes.</title>
        <authorList>
            <person name="Wang J."/>
            <person name="Li R."/>
            <person name="Fan W."/>
            <person name="Huang Q."/>
            <person name="Zhang J."/>
            <person name="Zhou Y."/>
            <person name="Hu Y."/>
            <person name="Zi S."/>
            <person name="Li J."/>
            <person name="Ni P."/>
            <person name="Zheng H."/>
            <person name="Zhang Y."/>
            <person name="Zhao M."/>
            <person name="Hao Q."/>
            <person name="McDermott J."/>
            <person name="Samudrala R."/>
            <person name="Kristiansen K."/>
            <person name="Wong G.K.-S."/>
        </authorList>
    </citation>
    <scope>NUCLEOTIDE SEQUENCE</scope>
</reference>
<keyword evidence="11" id="KW-0677">Repeat</keyword>
<evidence type="ECO:0000256" key="17">
    <source>
        <dbReference type="ARBA" id="ARBA00023180"/>
    </source>
</evidence>
<evidence type="ECO:0000256" key="2">
    <source>
        <dbReference type="ARBA" id="ARBA00009592"/>
    </source>
</evidence>
<comment type="catalytic activity">
    <reaction evidence="18">
        <text>L-threonyl-[protein] + ATP = O-phospho-L-threonyl-[protein] + ADP + H(+)</text>
        <dbReference type="Rhea" id="RHEA:46608"/>
        <dbReference type="Rhea" id="RHEA-COMP:11060"/>
        <dbReference type="Rhea" id="RHEA-COMP:11605"/>
        <dbReference type="ChEBI" id="CHEBI:15378"/>
        <dbReference type="ChEBI" id="CHEBI:30013"/>
        <dbReference type="ChEBI" id="CHEBI:30616"/>
        <dbReference type="ChEBI" id="CHEBI:61977"/>
        <dbReference type="ChEBI" id="CHEBI:456216"/>
        <dbReference type="EC" id="2.7.11.1"/>
    </reaction>
</comment>
<evidence type="ECO:0000256" key="5">
    <source>
        <dbReference type="ARBA" id="ARBA00022527"/>
    </source>
</evidence>
<keyword evidence="5" id="KW-0723">Serine/threonine-protein kinase</keyword>
<evidence type="ECO:0000256" key="13">
    <source>
        <dbReference type="ARBA" id="ARBA00022777"/>
    </source>
</evidence>
<dbReference type="EMBL" id="CM000141">
    <property type="protein sequence ID" value="EEE61799.1"/>
    <property type="molecule type" value="Genomic_DNA"/>
</dbReference>
<evidence type="ECO:0000259" key="23">
    <source>
        <dbReference type="Pfam" id="PF23598"/>
    </source>
</evidence>
<dbReference type="FunFam" id="3.80.10.10:FF:000111">
    <property type="entry name" value="LRR receptor-like serine/threonine-protein kinase ERECTA"/>
    <property type="match status" value="1"/>
</dbReference>
<protein>
    <recommendedName>
        <fullName evidence="3">non-specific serine/threonine protein kinase</fullName>
        <ecNumber evidence="3">2.7.11.1</ecNumber>
    </recommendedName>
</protein>
<dbReference type="FunFam" id="3.80.10.10:FF:000095">
    <property type="entry name" value="LRR receptor-like serine/threonine-protein kinase GSO1"/>
    <property type="match status" value="1"/>
</dbReference>
<keyword evidence="6" id="KW-0433">Leucine-rich repeat</keyword>
<evidence type="ECO:0000256" key="8">
    <source>
        <dbReference type="ARBA" id="ARBA00022679"/>
    </source>
</evidence>
<evidence type="ECO:0000256" key="21">
    <source>
        <dbReference type="SAM" id="SignalP"/>
    </source>
</evidence>
<evidence type="ECO:0000256" key="1">
    <source>
        <dbReference type="ARBA" id="ARBA00004251"/>
    </source>
</evidence>
<comment type="subcellular location">
    <subcellularLocation>
        <location evidence="1">Cell membrane</location>
        <topology evidence="1">Single-pass type I membrane protein</topology>
    </subcellularLocation>
</comment>
<dbReference type="SUPFAM" id="SSF52058">
    <property type="entry name" value="L domain-like"/>
    <property type="match status" value="2"/>
</dbReference>
<evidence type="ECO:0000256" key="11">
    <source>
        <dbReference type="ARBA" id="ARBA00022737"/>
    </source>
</evidence>
<dbReference type="PROSITE" id="PS51450">
    <property type="entry name" value="LRR"/>
    <property type="match status" value="1"/>
</dbReference>
<keyword evidence="16 20" id="KW-0472">Membrane</keyword>
<evidence type="ECO:0000256" key="20">
    <source>
        <dbReference type="SAM" id="Phobius"/>
    </source>
</evidence>
<dbReference type="GO" id="GO:0005524">
    <property type="term" value="F:ATP binding"/>
    <property type="evidence" value="ECO:0007669"/>
    <property type="project" value="UniProtKB-KW"/>
</dbReference>
<evidence type="ECO:0000256" key="9">
    <source>
        <dbReference type="ARBA" id="ARBA00022692"/>
    </source>
</evidence>
<evidence type="ECO:0000256" key="19">
    <source>
        <dbReference type="ARBA" id="ARBA00048679"/>
    </source>
</evidence>
<evidence type="ECO:0000256" key="3">
    <source>
        <dbReference type="ARBA" id="ARBA00012513"/>
    </source>
</evidence>
<evidence type="ECO:0000256" key="6">
    <source>
        <dbReference type="ARBA" id="ARBA00022614"/>
    </source>
</evidence>
<feature type="transmembrane region" description="Helical" evidence="20">
    <location>
        <begin position="841"/>
        <end position="863"/>
    </location>
</feature>
<dbReference type="InterPro" id="IPR055414">
    <property type="entry name" value="LRR_R13L4/SHOC2-like"/>
</dbReference>
<evidence type="ECO:0000313" key="24">
    <source>
        <dbReference type="EMBL" id="EEE61799.1"/>
    </source>
</evidence>
<dbReference type="SMART" id="SM00365">
    <property type="entry name" value="LRR_SD22"/>
    <property type="match status" value="5"/>
</dbReference>
<evidence type="ECO:0000259" key="22">
    <source>
        <dbReference type="Pfam" id="PF08263"/>
    </source>
</evidence>
<evidence type="ECO:0000256" key="12">
    <source>
        <dbReference type="ARBA" id="ARBA00022741"/>
    </source>
</evidence>
<evidence type="ECO:0000256" key="16">
    <source>
        <dbReference type="ARBA" id="ARBA00023136"/>
    </source>
</evidence>
<dbReference type="InterPro" id="IPR013210">
    <property type="entry name" value="LRR_N_plant-typ"/>
</dbReference>
<feature type="domain" description="Leucine-rich repeat-containing N-terminal plant-type" evidence="22">
    <location>
        <begin position="35"/>
        <end position="72"/>
    </location>
</feature>
<dbReference type="PANTHER" id="PTHR48062:SF56">
    <property type="entry name" value="OS04G0647900 PROTEIN"/>
    <property type="match status" value="1"/>
</dbReference>
<dbReference type="GO" id="GO:0005886">
    <property type="term" value="C:plasma membrane"/>
    <property type="evidence" value="ECO:0007669"/>
    <property type="project" value="UniProtKB-SubCell"/>
</dbReference>
<dbReference type="Pfam" id="PF00560">
    <property type="entry name" value="LRR_1"/>
    <property type="match status" value="7"/>
</dbReference>
<dbReference type="Gene3D" id="3.80.10.10">
    <property type="entry name" value="Ribonuclease Inhibitor"/>
    <property type="match status" value="4"/>
</dbReference>
<dbReference type="OrthoDB" id="4691307at2759"/>
<evidence type="ECO:0000256" key="7">
    <source>
        <dbReference type="ARBA" id="ARBA00022626"/>
    </source>
</evidence>
<dbReference type="PRINTS" id="PR00019">
    <property type="entry name" value="LEURICHRPT"/>
</dbReference>